<dbReference type="InParanoid" id="A0A136IS69"/>
<dbReference type="EMBL" id="KQ964261">
    <property type="protein sequence ID" value="KXJ87751.1"/>
    <property type="molecule type" value="Genomic_DNA"/>
</dbReference>
<evidence type="ECO:0000256" key="1">
    <source>
        <dbReference type="SAM" id="MobiDB-lite"/>
    </source>
</evidence>
<feature type="compositionally biased region" description="Gly residues" evidence="1">
    <location>
        <begin position="71"/>
        <end position="83"/>
    </location>
</feature>
<evidence type="ECO:0000313" key="2">
    <source>
        <dbReference type="EMBL" id="KXJ87751.1"/>
    </source>
</evidence>
<feature type="region of interest" description="Disordered" evidence="1">
    <location>
        <begin position="1"/>
        <end position="21"/>
    </location>
</feature>
<protein>
    <submittedName>
        <fullName evidence="2">Uncharacterized protein</fullName>
    </submittedName>
</protein>
<keyword evidence="3" id="KW-1185">Reference proteome</keyword>
<gene>
    <name evidence="2" type="ORF">Micbo1qcDRAFT_21554</name>
</gene>
<dbReference type="AlphaFoldDB" id="A0A136IS69"/>
<proteinExistence type="predicted"/>
<organism evidence="2 3">
    <name type="scientific">Microdochium bolleyi</name>
    <dbReference type="NCBI Taxonomy" id="196109"/>
    <lineage>
        <taxon>Eukaryota</taxon>
        <taxon>Fungi</taxon>
        <taxon>Dikarya</taxon>
        <taxon>Ascomycota</taxon>
        <taxon>Pezizomycotina</taxon>
        <taxon>Sordariomycetes</taxon>
        <taxon>Xylariomycetidae</taxon>
        <taxon>Xylariales</taxon>
        <taxon>Microdochiaceae</taxon>
        <taxon>Microdochium</taxon>
    </lineage>
</organism>
<name>A0A136IS69_9PEZI</name>
<accession>A0A136IS69</accession>
<feature type="compositionally biased region" description="Basic and acidic residues" evidence="1">
    <location>
        <begin position="1"/>
        <end position="13"/>
    </location>
</feature>
<dbReference type="Proteomes" id="UP000070501">
    <property type="component" value="Unassembled WGS sequence"/>
</dbReference>
<sequence length="93" mass="9626">MTDIYGRTKDKAEMTSLGPGVMQGELETAERLPEGKGTRTVFVGIAASAPAKEAAVGWTTTASPTAEEQGWEGGIDGPSGRTGRGTYIPGVVR</sequence>
<evidence type="ECO:0000313" key="3">
    <source>
        <dbReference type="Proteomes" id="UP000070501"/>
    </source>
</evidence>
<feature type="region of interest" description="Disordered" evidence="1">
    <location>
        <begin position="61"/>
        <end position="93"/>
    </location>
</feature>
<reference evidence="3" key="1">
    <citation type="submission" date="2016-02" db="EMBL/GenBank/DDBJ databases">
        <title>Draft genome sequence of Microdochium bolleyi, a fungal endophyte of beachgrass.</title>
        <authorList>
            <consortium name="DOE Joint Genome Institute"/>
            <person name="David A.S."/>
            <person name="May G."/>
            <person name="Haridas S."/>
            <person name="Lim J."/>
            <person name="Wang M."/>
            <person name="Labutti K."/>
            <person name="Lipzen A."/>
            <person name="Barry K."/>
            <person name="Grigoriev I.V."/>
        </authorList>
    </citation>
    <scope>NUCLEOTIDE SEQUENCE [LARGE SCALE GENOMIC DNA]</scope>
    <source>
        <strain evidence="3">J235TASD1</strain>
    </source>
</reference>